<dbReference type="AlphaFoldDB" id="A0A7W7W2U0"/>
<dbReference type="RefSeq" id="WP_184579673.1">
    <property type="nucleotide sequence ID" value="NZ_JACHJT010000001.1"/>
</dbReference>
<dbReference type="InterPro" id="IPR009057">
    <property type="entry name" value="Homeodomain-like_sf"/>
</dbReference>
<feature type="DNA-binding region" description="H-T-H motif" evidence="5">
    <location>
        <begin position="47"/>
        <end position="66"/>
    </location>
</feature>
<evidence type="ECO:0000256" key="6">
    <source>
        <dbReference type="SAM" id="MobiDB-lite"/>
    </source>
</evidence>
<keyword evidence="9" id="KW-1185">Reference proteome</keyword>
<feature type="domain" description="HTH tetR-type" evidence="7">
    <location>
        <begin position="24"/>
        <end position="84"/>
    </location>
</feature>
<evidence type="ECO:0000256" key="3">
    <source>
        <dbReference type="ARBA" id="ARBA00023125"/>
    </source>
</evidence>
<dbReference type="GO" id="GO:0000976">
    <property type="term" value="F:transcription cis-regulatory region binding"/>
    <property type="evidence" value="ECO:0007669"/>
    <property type="project" value="TreeGrafter"/>
</dbReference>
<feature type="region of interest" description="Disordered" evidence="6">
    <location>
        <begin position="1"/>
        <end position="25"/>
    </location>
</feature>
<organism evidence="8 9">
    <name type="scientific">Lipingzhangella halophila</name>
    <dbReference type="NCBI Taxonomy" id="1783352"/>
    <lineage>
        <taxon>Bacteria</taxon>
        <taxon>Bacillati</taxon>
        <taxon>Actinomycetota</taxon>
        <taxon>Actinomycetes</taxon>
        <taxon>Streptosporangiales</taxon>
        <taxon>Nocardiopsidaceae</taxon>
        <taxon>Lipingzhangella</taxon>
    </lineage>
</organism>
<dbReference type="PANTHER" id="PTHR30055:SF151">
    <property type="entry name" value="TRANSCRIPTIONAL REGULATORY PROTEIN"/>
    <property type="match status" value="1"/>
</dbReference>
<proteinExistence type="predicted"/>
<dbReference type="Pfam" id="PF00440">
    <property type="entry name" value="TetR_N"/>
    <property type="match status" value="1"/>
</dbReference>
<accession>A0A7W7W2U0</accession>
<dbReference type="InterPro" id="IPR036271">
    <property type="entry name" value="Tet_transcr_reg_TetR-rel_C_sf"/>
</dbReference>
<keyword evidence="4" id="KW-0804">Transcription</keyword>
<keyword evidence="3 5" id="KW-0238">DNA-binding</keyword>
<dbReference type="GO" id="GO:0003700">
    <property type="term" value="F:DNA-binding transcription factor activity"/>
    <property type="evidence" value="ECO:0007669"/>
    <property type="project" value="TreeGrafter"/>
</dbReference>
<evidence type="ECO:0000313" key="8">
    <source>
        <dbReference type="EMBL" id="MBB4932322.1"/>
    </source>
</evidence>
<dbReference type="PRINTS" id="PR00400">
    <property type="entry name" value="TETREPRESSOR"/>
</dbReference>
<evidence type="ECO:0000256" key="1">
    <source>
        <dbReference type="ARBA" id="ARBA00022491"/>
    </source>
</evidence>
<dbReference type="InterPro" id="IPR004111">
    <property type="entry name" value="Repressor_TetR_C"/>
</dbReference>
<evidence type="ECO:0000256" key="4">
    <source>
        <dbReference type="ARBA" id="ARBA00023163"/>
    </source>
</evidence>
<comment type="caution">
    <text evidence="8">The sequence shown here is derived from an EMBL/GenBank/DDBJ whole genome shotgun (WGS) entry which is preliminary data.</text>
</comment>
<evidence type="ECO:0000259" key="7">
    <source>
        <dbReference type="PROSITE" id="PS50977"/>
    </source>
</evidence>
<reference evidence="8 9" key="1">
    <citation type="submission" date="2020-08" db="EMBL/GenBank/DDBJ databases">
        <title>Sequencing the genomes of 1000 actinobacteria strains.</title>
        <authorList>
            <person name="Klenk H.-P."/>
        </authorList>
    </citation>
    <scope>NUCLEOTIDE SEQUENCE [LARGE SCALE GENOMIC DNA]</scope>
    <source>
        <strain evidence="8 9">DSM 102030</strain>
    </source>
</reference>
<dbReference type="GO" id="GO:0045892">
    <property type="term" value="P:negative regulation of DNA-templated transcription"/>
    <property type="evidence" value="ECO:0007669"/>
    <property type="project" value="InterPro"/>
</dbReference>
<dbReference type="InterPro" id="IPR050109">
    <property type="entry name" value="HTH-type_TetR-like_transc_reg"/>
</dbReference>
<evidence type="ECO:0000256" key="5">
    <source>
        <dbReference type="PROSITE-ProRule" id="PRU00335"/>
    </source>
</evidence>
<dbReference type="Gene3D" id="1.10.357.10">
    <property type="entry name" value="Tetracycline Repressor, domain 2"/>
    <property type="match status" value="1"/>
</dbReference>
<dbReference type="PANTHER" id="PTHR30055">
    <property type="entry name" value="HTH-TYPE TRANSCRIPTIONAL REGULATOR RUTR"/>
    <property type="match status" value="1"/>
</dbReference>
<gene>
    <name evidence="8" type="ORF">F4561_003142</name>
</gene>
<dbReference type="Proteomes" id="UP000523007">
    <property type="component" value="Unassembled WGS sequence"/>
</dbReference>
<dbReference type="GO" id="GO:0046677">
    <property type="term" value="P:response to antibiotic"/>
    <property type="evidence" value="ECO:0007669"/>
    <property type="project" value="InterPro"/>
</dbReference>
<dbReference type="SUPFAM" id="SSF48498">
    <property type="entry name" value="Tetracyclin repressor-like, C-terminal domain"/>
    <property type="match status" value="1"/>
</dbReference>
<evidence type="ECO:0000313" key="9">
    <source>
        <dbReference type="Proteomes" id="UP000523007"/>
    </source>
</evidence>
<dbReference type="EMBL" id="JACHJT010000001">
    <property type="protein sequence ID" value="MBB4932322.1"/>
    <property type="molecule type" value="Genomic_DNA"/>
</dbReference>
<dbReference type="Pfam" id="PF02909">
    <property type="entry name" value="TetR_C_1"/>
    <property type="match status" value="1"/>
</dbReference>
<keyword evidence="1" id="KW-0678">Repressor</keyword>
<dbReference type="SUPFAM" id="SSF46689">
    <property type="entry name" value="Homeodomain-like"/>
    <property type="match status" value="1"/>
</dbReference>
<dbReference type="InterPro" id="IPR001647">
    <property type="entry name" value="HTH_TetR"/>
</dbReference>
<keyword evidence="2" id="KW-0805">Transcription regulation</keyword>
<protein>
    <submittedName>
        <fullName evidence="8">AcrR family transcriptional regulator</fullName>
    </submittedName>
</protein>
<dbReference type="Gene3D" id="1.10.10.60">
    <property type="entry name" value="Homeodomain-like"/>
    <property type="match status" value="1"/>
</dbReference>
<dbReference type="InterPro" id="IPR003012">
    <property type="entry name" value="Tet_transcr_reg_TetR"/>
</dbReference>
<evidence type="ECO:0000256" key="2">
    <source>
        <dbReference type="ARBA" id="ARBA00023015"/>
    </source>
</evidence>
<dbReference type="PROSITE" id="PS50977">
    <property type="entry name" value="HTH_TETR_2"/>
    <property type="match status" value="1"/>
</dbReference>
<name>A0A7W7W2U0_9ACTN</name>
<sequence length="249" mass="27518">MPAEDERFPSVWTRPPRRRREQPTLSREQIVSEAVRLLDAEGIDALSMRRLGARLGAVATSIYWHVANKDELVELVVDEVFGEARVPAADDPAHWREAVSDCARSLRAVILRHPWISSLHGQIGLAYLGPNLVRLSEGILAVFETAGLSSKEAEQAMKAVTTYASGAATSEAAYLSAHARSGRNEQDWLESLRPATEQAVRDHPRLRARYAEQHGEDPARTREENFDYGLARLLDGIRTRLGSADGSSG</sequence>